<name>A0A812ZY13_9DINO</name>
<dbReference type="Proteomes" id="UP000601435">
    <property type="component" value="Unassembled WGS sequence"/>
</dbReference>
<sequence>MWSMVRMTRMMISRSTSKSMRKMRRERQGLACLARPRASSRRYPKCRTLTRRVKVRVRRVAEDLQWSSPRVSRTYSGSSTASRSSPIRFYLNHPRCTTCSRSWKNTFQRCPKAQTRR</sequence>
<proteinExistence type="predicted"/>
<feature type="non-terminal residue" evidence="1">
    <location>
        <position position="1"/>
    </location>
</feature>
<evidence type="ECO:0000313" key="1">
    <source>
        <dbReference type="EMBL" id="CAE7842604.1"/>
    </source>
</evidence>
<organism evidence="1 2">
    <name type="scientific">Symbiodinium necroappetens</name>
    <dbReference type="NCBI Taxonomy" id="1628268"/>
    <lineage>
        <taxon>Eukaryota</taxon>
        <taxon>Sar</taxon>
        <taxon>Alveolata</taxon>
        <taxon>Dinophyceae</taxon>
        <taxon>Suessiales</taxon>
        <taxon>Symbiodiniaceae</taxon>
        <taxon>Symbiodinium</taxon>
    </lineage>
</organism>
<dbReference type="AlphaFoldDB" id="A0A812ZY13"/>
<evidence type="ECO:0000313" key="2">
    <source>
        <dbReference type="Proteomes" id="UP000601435"/>
    </source>
</evidence>
<dbReference type="EMBL" id="CAJNJA010050784">
    <property type="protein sequence ID" value="CAE7842604.1"/>
    <property type="molecule type" value="Genomic_DNA"/>
</dbReference>
<protein>
    <submittedName>
        <fullName evidence="1">Uncharacterized protein</fullName>
    </submittedName>
</protein>
<accession>A0A812ZY13</accession>
<reference evidence="1" key="1">
    <citation type="submission" date="2021-02" db="EMBL/GenBank/DDBJ databases">
        <authorList>
            <person name="Dougan E. K."/>
            <person name="Rhodes N."/>
            <person name="Thang M."/>
            <person name="Chan C."/>
        </authorList>
    </citation>
    <scope>NUCLEOTIDE SEQUENCE</scope>
</reference>
<keyword evidence="2" id="KW-1185">Reference proteome</keyword>
<gene>
    <name evidence="1" type="ORF">SNEC2469_LOCUS25621</name>
</gene>
<comment type="caution">
    <text evidence="1">The sequence shown here is derived from an EMBL/GenBank/DDBJ whole genome shotgun (WGS) entry which is preliminary data.</text>
</comment>